<dbReference type="PANTHER" id="PTHR30204:SF97">
    <property type="entry name" value="MERR FAMILY REGULATORY PROTEIN"/>
    <property type="match status" value="1"/>
</dbReference>
<dbReference type="AlphaFoldDB" id="A0AAU2GTV9"/>
<feature type="domain" description="HTH merR-type" evidence="2">
    <location>
        <begin position="27"/>
        <end position="95"/>
    </location>
</feature>
<evidence type="ECO:0000259" key="2">
    <source>
        <dbReference type="PROSITE" id="PS50937"/>
    </source>
</evidence>
<reference evidence="3" key="1">
    <citation type="submission" date="2022-10" db="EMBL/GenBank/DDBJ databases">
        <title>The complete genomes of actinobacterial strains from the NBC collection.</title>
        <authorList>
            <person name="Joergensen T.S."/>
            <person name="Alvarez Arevalo M."/>
            <person name="Sterndorff E.B."/>
            <person name="Faurdal D."/>
            <person name="Vuksanovic O."/>
            <person name="Mourched A.-S."/>
            <person name="Charusanti P."/>
            <person name="Shaw S."/>
            <person name="Blin K."/>
            <person name="Weber T."/>
        </authorList>
    </citation>
    <scope>NUCLEOTIDE SEQUENCE</scope>
    <source>
        <strain evidence="3">NBC_00060</strain>
    </source>
</reference>
<proteinExistence type="predicted"/>
<dbReference type="Pfam" id="PF13411">
    <property type="entry name" value="MerR_1"/>
    <property type="match status" value="1"/>
</dbReference>
<sequence length="155" mass="17959">MPTTLQLELRFKSNAGTDEKHEERNVRMTIGQLAEITGVPASAIRYWERHSLLPAPERESRQRRYPPEAAERITVLRKCQQAGLTLAEISEFQRDQPHREAMIRAKITEIEQRMVDLDHAHQLLTHAVKCSEDDIVRCPKFREQMAGWHTPKATP</sequence>
<dbReference type="SUPFAM" id="SSF46955">
    <property type="entry name" value="Putative DNA-binding domain"/>
    <property type="match status" value="1"/>
</dbReference>
<dbReference type="GO" id="GO:0003677">
    <property type="term" value="F:DNA binding"/>
    <property type="evidence" value="ECO:0007669"/>
    <property type="project" value="UniProtKB-KW"/>
</dbReference>
<dbReference type="GO" id="GO:0003700">
    <property type="term" value="F:DNA-binding transcription factor activity"/>
    <property type="evidence" value="ECO:0007669"/>
    <property type="project" value="InterPro"/>
</dbReference>
<dbReference type="SMART" id="SM00422">
    <property type="entry name" value="HTH_MERR"/>
    <property type="match status" value="1"/>
</dbReference>
<protein>
    <submittedName>
        <fullName evidence="3">MerR family transcriptional regulator</fullName>
    </submittedName>
</protein>
<accession>A0AAU2GTV9</accession>
<evidence type="ECO:0000313" key="3">
    <source>
        <dbReference type="EMBL" id="WTU38670.1"/>
    </source>
</evidence>
<dbReference type="PROSITE" id="PS50937">
    <property type="entry name" value="HTH_MERR_2"/>
    <property type="match status" value="1"/>
</dbReference>
<dbReference type="PRINTS" id="PR00040">
    <property type="entry name" value="HTHMERR"/>
</dbReference>
<dbReference type="PANTHER" id="PTHR30204">
    <property type="entry name" value="REDOX-CYCLING DRUG-SENSING TRANSCRIPTIONAL ACTIVATOR SOXR"/>
    <property type="match status" value="1"/>
</dbReference>
<dbReference type="InterPro" id="IPR009061">
    <property type="entry name" value="DNA-bd_dom_put_sf"/>
</dbReference>
<evidence type="ECO:0000256" key="1">
    <source>
        <dbReference type="ARBA" id="ARBA00023125"/>
    </source>
</evidence>
<dbReference type="Gene3D" id="1.10.1660.10">
    <property type="match status" value="1"/>
</dbReference>
<dbReference type="InterPro" id="IPR000551">
    <property type="entry name" value="MerR-type_HTH_dom"/>
</dbReference>
<dbReference type="EMBL" id="CP108253">
    <property type="protein sequence ID" value="WTU38670.1"/>
    <property type="molecule type" value="Genomic_DNA"/>
</dbReference>
<keyword evidence="1" id="KW-0238">DNA-binding</keyword>
<gene>
    <name evidence="3" type="ORF">OHV25_03355</name>
</gene>
<dbReference type="InterPro" id="IPR047057">
    <property type="entry name" value="MerR_fam"/>
</dbReference>
<name>A0AAU2GTV9_9ACTN</name>
<organism evidence="3">
    <name type="scientific">Streptomyces sp. NBC_00060</name>
    <dbReference type="NCBI Taxonomy" id="2975636"/>
    <lineage>
        <taxon>Bacteria</taxon>
        <taxon>Bacillati</taxon>
        <taxon>Actinomycetota</taxon>
        <taxon>Actinomycetes</taxon>
        <taxon>Kitasatosporales</taxon>
        <taxon>Streptomycetaceae</taxon>
        <taxon>Streptomyces</taxon>
    </lineage>
</organism>